<dbReference type="InParanoid" id="A0A0C2ST76"/>
<dbReference type="HOGENOM" id="CLU_2922120_0_0_1"/>
<keyword evidence="2" id="KW-1185">Reference proteome</keyword>
<accession>A0A0C2ST76</accession>
<evidence type="ECO:0000313" key="2">
    <source>
        <dbReference type="Proteomes" id="UP000054549"/>
    </source>
</evidence>
<gene>
    <name evidence="1" type="ORF">M378DRAFT_368172</name>
</gene>
<dbReference type="Proteomes" id="UP000054549">
    <property type="component" value="Unassembled WGS sequence"/>
</dbReference>
<reference evidence="1 2" key="1">
    <citation type="submission" date="2014-04" db="EMBL/GenBank/DDBJ databases">
        <title>Evolutionary Origins and Diversification of the Mycorrhizal Mutualists.</title>
        <authorList>
            <consortium name="DOE Joint Genome Institute"/>
            <consortium name="Mycorrhizal Genomics Consortium"/>
            <person name="Kohler A."/>
            <person name="Kuo A."/>
            <person name="Nagy L.G."/>
            <person name="Floudas D."/>
            <person name="Copeland A."/>
            <person name="Barry K.W."/>
            <person name="Cichocki N."/>
            <person name="Veneault-Fourrey C."/>
            <person name="LaButti K."/>
            <person name="Lindquist E.A."/>
            <person name="Lipzen A."/>
            <person name="Lundell T."/>
            <person name="Morin E."/>
            <person name="Murat C."/>
            <person name="Riley R."/>
            <person name="Ohm R."/>
            <person name="Sun H."/>
            <person name="Tunlid A."/>
            <person name="Henrissat B."/>
            <person name="Grigoriev I.V."/>
            <person name="Hibbett D.S."/>
            <person name="Martin F."/>
        </authorList>
    </citation>
    <scope>NUCLEOTIDE SEQUENCE [LARGE SCALE GENOMIC DNA]</scope>
    <source>
        <strain evidence="1 2">Koide BX008</strain>
    </source>
</reference>
<evidence type="ECO:0000313" key="1">
    <source>
        <dbReference type="EMBL" id="KIL66555.1"/>
    </source>
</evidence>
<organism evidence="1 2">
    <name type="scientific">Amanita muscaria (strain Koide BX008)</name>
    <dbReference type="NCBI Taxonomy" id="946122"/>
    <lineage>
        <taxon>Eukaryota</taxon>
        <taxon>Fungi</taxon>
        <taxon>Dikarya</taxon>
        <taxon>Basidiomycota</taxon>
        <taxon>Agaricomycotina</taxon>
        <taxon>Agaricomycetes</taxon>
        <taxon>Agaricomycetidae</taxon>
        <taxon>Agaricales</taxon>
        <taxon>Pluteineae</taxon>
        <taxon>Amanitaceae</taxon>
        <taxon>Amanita</taxon>
    </lineage>
</organism>
<dbReference type="EMBL" id="KN818235">
    <property type="protein sequence ID" value="KIL66555.1"/>
    <property type="molecule type" value="Genomic_DNA"/>
</dbReference>
<name>A0A0C2ST76_AMAMK</name>
<dbReference type="AlphaFoldDB" id="A0A0C2ST76"/>
<sequence>MRKVPALDDQMTDGGLRDIRELTFHSDLILAQFNDSLIRFHVCNFLIAYIPWMNVSGVACQ</sequence>
<protein>
    <submittedName>
        <fullName evidence="1">Uncharacterized protein</fullName>
    </submittedName>
</protein>
<proteinExistence type="predicted"/>